<proteinExistence type="predicted"/>
<dbReference type="EMBL" id="BNAV01000001">
    <property type="protein sequence ID" value="GHF36448.1"/>
    <property type="molecule type" value="Genomic_DNA"/>
</dbReference>
<dbReference type="Gene3D" id="1.10.10.2840">
    <property type="entry name" value="PucR C-terminal helix-turn-helix domain"/>
    <property type="match status" value="1"/>
</dbReference>
<comment type="caution">
    <text evidence="2">The sequence shown here is derived from an EMBL/GenBank/DDBJ whole genome shotgun (WGS) entry which is preliminary data.</text>
</comment>
<dbReference type="RefSeq" id="WP_145936414.1">
    <property type="nucleotide sequence ID" value="NZ_BNAV01000001.1"/>
</dbReference>
<evidence type="ECO:0000259" key="1">
    <source>
        <dbReference type="Pfam" id="PF13556"/>
    </source>
</evidence>
<feature type="domain" description="PucR C-terminal helix-turn-helix" evidence="1">
    <location>
        <begin position="290"/>
        <end position="345"/>
    </location>
</feature>
<reference evidence="2" key="1">
    <citation type="journal article" date="2014" name="Int. J. Syst. Evol. Microbiol.">
        <title>Complete genome sequence of Corynebacterium casei LMG S-19264T (=DSM 44701T), isolated from a smear-ripened cheese.</title>
        <authorList>
            <consortium name="US DOE Joint Genome Institute (JGI-PGF)"/>
            <person name="Walter F."/>
            <person name="Albersmeier A."/>
            <person name="Kalinowski J."/>
            <person name="Ruckert C."/>
        </authorList>
    </citation>
    <scope>NUCLEOTIDE SEQUENCE</scope>
    <source>
        <strain evidence="2">CGMCC 4.7679</strain>
    </source>
</reference>
<dbReference type="Proteomes" id="UP000658656">
    <property type="component" value="Unassembled WGS sequence"/>
</dbReference>
<dbReference type="Pfam" id="PF13556">
    <property type="entry name" value="HTH_30"/>
    <property type="match status" value="1"/>
</dbReference>
<reference evidence="2" key="2">
    <citation type="submission" date="2020-09" db="EMBL/GenBank/DDBJ databases">
        <authorList>
            <person name="Sun Q."/>
            <person name="Zhou Y."/>
        </authorList>
    </citation>
    <scope>NUCLEOTIDE SEQUENCE</scope>
    <source>
        <strain evidence="2">CGMCC 4.7679</strain>
    </source>
</reference>
<dbReference type="InterPro" id="IPR042070">
    <property type="entry name" value="PucR_C-HTH_sf"/>
</dbReference>
<protein>
    <recommendedName>
        <fullName evidence="1">PucR C-terminal helix-turn-helix domain-containing protein</fullName>
    </recommendedName>
</protein>
<accession>A0A8H9IRC9</accession>
<evidence type="ECO:0000313" key="3">
    <source>
        <dbReference type="Proteomes" id="UP000658656"/>
    </source>
</evidence>
<evidence type="ECO:0000313" key="2">
    <source>
        <dbReference type="EMBL" id="GHF36448.1"/>
    </source>
</evidence>
<name>A0A8H9IRC9_9PSEU</name>
<gene>
    <name evidence="2" type="ORF">GCM10017566_06940</name>
</gene>
<dbReference type="InterPro" id="IPR025736">
    <property type="entry name" value="PucR_C-HTH_dom"/>
</dbReference>
<keyword evidence="3" id="KW-1185">Reference proteome</keyword>
<dbReference type="OrthoDB" id="5051269at2"/>
<sequence>MADRDAAPSYPDRVIRFFDDLLTSHADVGTIVRETARWTGRTIGVRPADAGATVTVATGDRLSTTWPQETALVLDRHNVLVAIGRDLTDEDHAILDRLALTVRLRLDAERPFGPRLTSSTAVALLVDPDVRPMVRDAALRHLALGPSTRVRVVVAAGPKEALRAFTEGLEAQGARTTCWEKPRTLLLLCQGLDDIDRIDVPRGVQAGISGVHPTADAPRACREAEAAFRFSQPSTHDSGPYRAEEGAVVRTEMVHGYEVLAEALTPDHLARISDLHALDAVLQSGGLPMLETLDVVVSAGSIRQAARTLRAHHNSVAHRVAQAERGLGFSLSDSYGRTRLFMALTLRRLRETHQLLPPHSPFGYRNAPFDQ</sequence>
<organism evidence="2 3">
    <name type="scientific">Amycolatopsis bartoniae</name>
    <dbReference type="NCBI Taxonomy" id="941986"/>
    <lineage>
        <taxon>Bacteria</taxon>
        <taxon>Bacillati</taxon>
        <taxon>Actinomycetota</taxon>
        <taxon>Actinomycetes</taxon>
        <taxon>Pseudonocardiales</taxon>
        <taxon>Pseudonocardiaceae</taxon>
        <taxon>Amycolatopsis</taxon>
    </lineage>
</organism>
<dbReference type="AlphaFoldDB" id="A0A8H9IRC9"/>